<feature type="region of interest" description="Disordered" evidence="1">
    <location>
        <begin position="106"/>
        <end position="144"/>
    </location>
</feature>
<name>A0AA39QEE5_9AGAR</name>
<dbReference type="Proteomes" id="UP001175228">
    <property type="component" value="Unassembled WGS sequence"/>
</dbReference>
<evidence type="ECO:0000256" key="1">
    <source>
        <dbReference type="SAM" id="MobiDB-lite"/>
    </source>
</evidence>
<sequence length="622" mass="67825">MGFLRRILSLGGGRKGKKTRKYDNIQDPGELDFRYRTQTEEESEAAANHLLRSSSARFAAVAETDYQSLSPLPHPIDEVLRTPTESTCSLNSGRLARHGTYSVTVYPRERHTGSSGYKSTEEHVTPRAGRSNHTPPEDSQIHRLRSDPSVASLLELYDKNGCIPARAFADSPPSPQSQSSPPREGRAQCRRSGSTLRQLLGSPVPKDSESETFEGDISWAERFLDERDSAFSSASSLSIQTPILPPEFGSPSARVYAEPKHSLDHDRSVAVSDNPTFSSMEVELSVGTDAISASEHSIEKPKPYEHSNPSTPQKASQVFDFLADRQRVHSSPFGITERPLPAIPSANSSPSAKSSVHRPSCSEFSDTSYDAISLSSCNPPAPSAGHDIPNRGRPLSASFGPSSLGKRYRSASPAPPPTPIKSSRHRPSRYTPTPTLPPLVHGESSQYMAPKSHFDDMQSTTAKSGKFKVMKNPNIVPTSSTKNMERPPSRPIGGPRFKKARISARATLLDRSNSQGSTSDHFTALPTRHRKLRRVSPSSAGSARQKENGTVALSTLTAKAELSFTPVRSHPKSWFRAAVTPGVYAPPDDMVPSPASSTELSPVGKQVMMEARKQRMRFTPEQ</sequence>
<feature type="compositionally biased region" description="Polar residues" evidence="1">
    <location>
        <begin position="510"/>
        <end position="521"/>
    </location>
</feature>
<evidence type="ECO:0000313" key="3">
    <source>
        <dbReference type="Proteomes" id="UP001175228"/>
    </source>
</evidence>
<gene>
    <name evidence="2" type="ORF">EDD18DRAFT_1347479</name>
</gene>
<dbReference type="AlphaFoldDB" id="A0AA39QEE5"/>
<feature type="compositionally biased region" description="Basic and acidic residues" evidence="1">
    <location>
        <begin position="135"/>
        <end position="144"/>
    </location>
</feature>
<feature type="compositionally biased region" description="Polar residues" evidence="1">
    <location>
        <begin position="307"/>
        <end position="316"/>
    </location>
</feature>
<accession>A0AA39QEE5</accession>
<feature type="compositionally biased region" description="Low complexity" evidence="1">
    <location>
        <begin position="343"/>
        <end position="354"/>
    </location>
</feature>
<dbReference type="EMBL" id="JAUEPU010000006">
    <property type="protein sequence ID" value="KAK0501393.1"/>
    <property type="molecule type" value="Genomic_DNA"/>
</dbReference>
<comment type="caution">
    <text evidence="2">The sequence shown here is derived from an EMBL/GenBank/DDBJ whole genome shotgun (WGS) entry which is preliminary data.</text>
</comment>
<feature type="compositionally biased region" description="Basic and acidic residues" evidence="1">
    <location>
        <begin position="296"/>
        <end position="305"/>
    </location>
</feature>
<reference evidence="2" key="1">
    <citation type="submission" date="2023-06" db="EMBL/GenBank/DDBJ databases">
        <authorList>
            <consortium name="Lawrence Berkeley National Laboratory"/>
            <person name="Ahrendt S."/>
            <person name="Sahu N."/>
            <person name="Indic B."/>
            <person name="Wong-Bajracharya J."/>
            <person name="Merenyi Z."/>
            <person name="Ke H.-M."/>
            <person name="Monk M."/>
            <person name="Kocsube S."/>
            <person name="Drula E."/>
            <person name="Lipzen A."/>
            <person name="Balint B."/>
            <person name="Henrissat B."/>
            <person name="Andreopoulos B."/>
            <person name="Martin F.M."/>
            <person name="Harder C.B."/>
            <person name="Rigling D."/>
            <person name="Ford K.L."/>
            <person name="Foster G.D."/>
            <person name="Pangilinan J."/>
            <person name="Papanicolaou A."/>
            <person name="Barry K."/>
            <person name="LaButti K."/>
            <person name="Viragh M."/>
            <person name="Koriabine M."/>
            <person name="Yan M."/>
            <person name="Riley R."/>
            <person name="Champramary S."/>
            <person name="Plett K.L."/>
            <person name="Tsai I.J."/>
            <person name="Slot J."/>
            <person name="Sipos G."/>
            <person name="Plett J."/>
            <person name="Nagy L.G."/>
            <person name="Grigoriev I.V."/>
        </authorList>
    </citation>
    <scope>NUCLEOTIDE SEQUENCE</scope>
    <source>
        <strain evidence="2">HWK02</strain>
    </source>
</reference>
<feature type="region of interest" description="Disordered" evidence="1">
    <location>
        <begin position="164"/>
        <end position="213"/>
    </location>
</feature>
<protein>
    <submittedName>
        <fullName evidence="2">Uncharacterized protein</fullName>
    </submittedName>
</protein>
<feature type="compositionally biased region" description="Polar residues" evidence="1">
    <location>
        <begin position="362"/>
        <end position="378"/>
    </location>
</feature>
<feature type="region of interest" description="Disordered" evidence="1">
    <location>
        <begin position="330"/>
        <end position="550"/>
    </location>
</feature>
<feature type="region of interest" description="Disordered" evidence="1">
    <location>
        <begin position="288"/>
        <end position="318"/>
    </location>
</feature>
<keyword evidence="3" id="KW-1185">Reference proteome</keyword>
<evidence type="ECO:0000313" key="2">
    <source>
        <dbReference type="EMBL" id="KAK0501393.1"/>
    </source>
</evidence>
<proteinExistence type="predicted"/>
<organism evidence="2 3">
    <name type="scientific">Armillaria luteobubalina</name>
    <dbReference type="NCBI Taxonomy" id="153913"/>
    <lineage>
        <taxon>Eukaryota</taxon>
        <taxon>Fungi</taxon>
        <taxon>Dikarya</taxon>
        <taxon>Basidiomycota</taxon>
        <taxon>Agaricomycotina</taxon>
        <taxon>Agaricomycetes</taxon>
        <taxon>Agaricomycetidae</taxon>
        <taxon>Agaricales</taxon>
        <taxon>Marasmiineae</taxon>
        <taxon>Physalacriaceae</taxon>
        <taxon>Armillaria</taxon>
    </lineage>
</organism>